<dbReference type="Pfam" id="PF00808">
    <property type="entry name" value="CBFD_NFYB_HMF"/>
    <property type="match status" value="1"/>
</dbReference>
<dbReference type="EMBL" id="BRXZ01003284">
    <property type="protein sequence ID" value="GMH51568.1"/>
    <property type="molecule type" value="Genomic_DNA"/>
</dbReference>
<evidence type="ECO:0000313" key="2">
    <source>
        <dbReference type="EMBL" id="GMH51568.1"/>
    </source>
</evidence>
<evidence type="ECO:0000259" key="1">
    <source>
        <dbReference type="Pfam" id="PF00808"/>
    </source>
</evidence>
<comment type="caution">
    <text evidence="2">The sequence shown here is derived from an EMBL/GenBank/DDBJ whole genome shotgun (WGS) entry which is preliminary data.</text>
</comment>
<organism evidence="2 3">
    <name type="scientific">Triparma retinervis</name>
    <dbReference type="NCBI Taxonomy" id="2557542"/>
    <lineage>
        <taxon>Eukaryota</taxon>
        <taxon>Sar</taxon>
        <taxon>Stramenopiles</taxon>
        <taxon>Ochrophyta</taxon>
        <taxon>Bolidophyceae</taxon>
        <taxon>Parmales</taxon>
        <taxon>Triparmaceae</taxon>
        <taxon>Triparma</taxon>
    </lineage>
</organism>
<dbReference type="GO" id="GO:0046982">
    <property type="term" value="F:protein heterodimerization activity"/>
    <property type="evidence" value="ECO:0007669"/>
    <property type="project" value="InterPro"/>
</dbReference>
<reference evidence="2" key="1">
    <citation type="submission" date="2022-07" db="EMBL/GenBank/DDBJ databases">
        <title>Genome analysis of Parmales, a sister group of diatoms, reveals the evolutionary specialization of diatoms from phago-mixotrophs to photoautotrophs.</title>
        <authorList>
            <person name="Ban H."/>
            <person name="Sato S."/>
            <person name="Yoshikawa S."/>
            <person name="Kazumasa Y."/>
            <person name="Nakamura Y."/>
            <person name="Ichinomiya M."/>
            <person name="Saitoh K."/>
            <person name="Sato N."/>
            <person name="Blanc-Mathieu R."/>
            <person name="Endo H."/>
            <person name="Kuwata A."/>
            <person name="Ogata H."/>
        </authorList>
    </citation>
    <scope>NUCLEOTIDE SEQUENCE</scope>
</reference>
<dbReference type="InterPro" id="IPR003958">
    <property type="entry name" value="CBFA_NFYB_domain"/>
</dbReference>
<dbReference type="SUPFAM" id="SSF47113">
    <property type="entry name" value="Histone-fold"/>
    <property type="match status" value="1"/>
</dbReference>
<sequence>MDHKERNHEHHNLPELNPLDGLNGSPLTIVAKPTLTLDDLVPFKPPMEFQKCTKIIRSSFKDLPSFSKDAVVLISKLVGDTVEELVEKAYGEMGGEEGRKLITAKMLKEVVTRETHQFDQFLDLVGSAKLEPKFRRKANG</sequence>
<proteinExistence type="predicted"/>
<feature type="non-terminal residue" evidence="2">
    <location>
        <position position="1"/>
    </location>
</feature>
<evidence type="ECO:0000313" key="3">
    <source>
        <dbReference type="Proteomes" id="UP001165082"/>
    </source>
</evidence>
<gene>
    <name evidence="2" type="ORF">TrRE_jg3041</name>
</gene>
<protein>
    <recommendedName>
        <fullName evidence="1">Transcription factor CBF/NF-Y/archaeal histone domain-containing protein</fullName>
    </recommendedName>
</protein>
<name>A0A9W7DUV4_9STRA</name>
<dbReference type="Proteomes" id="UP001165082">
    <property type="component" value="Unassembled WGS sequence"/>
</dbReference>
<feature type="domain" description="Transcription factor CBF/NF-Y/archaeal histone" evidence="1">
    <location>
        <begin position="53"/>
        <end position="110"/>
    </location>
</feature>
<dbReference type="InterPro" id="IPR009072">
    <property type="entry name" value="Histone-fold"/>
</dbReference>
<dbReference type="AlphaFoldDB" id="A0A9W7DUV4"/>
<keyword evidence="3" id="KW-1185">Reference proteome</keyword>
<accession>A0A9W7DUV4</accession>